<feature type="domain" description="HTH luxR-type" evidence="4">
    <location>
        <begin position="141"/>
        <end position="206"/>
    </location>
</feature>
<dbReference type="GO" id="GO:0016987">
    <property type="term" value="F:sigma factor activity"/>
    <property type="evidence" value="ECO:0007669"/>
    <property type="project" value="InterPro"/>
</dbReference>
<dbReference type="InterPro" id="IPR036693">
    <property type="entry name" value="TF_LuxR_autoind-bd_dom_sf"/>
</dbReference>
<dbReference type="Gene3D" id="1.10.10.10">
    <property type="entry name" value="Winged helix-like DNA-binding domain superfamily/Winged helix DNA-binding domain"/>
    <property type="match status" value="1"/>
</dbReference>
<keyword evidence="3" id="KW-0804">Transcription</keyword>
<dbReference type="Proteomes" id="UP000199356">
    <property type="component" value="Unassembled WGS sequence"/>
</dbReference>
<evidence type="ECO:0000256" key="2">
    <source>
        <dbReference type="ARBA" id="ARBA00023125"/>
    </source>
</evidence>
<dbReference type="Pfam" id="PF03472">
    <property type="entry name" value="Autoind_bind"/>
    <property type="match status" value="1"/>
</dbReference>
<keyword evidence="2" id="KW-0238">DNA-binding</keyword>
<accession>A0A1I5SX01</accession>
<name>A0A1I5SX01_9RHOB</name>
<evidence type="ECO:0000313" key="5">
    <source>
        <dbReference type="EMBL" id="SFP75238.1"/>
    </source>
</evidence>
<dbReference type="InterPro" id="IPR016032">
    <property type="entry name" value="Sig_transdc_resp-reg_C-effctor"/>
</dbReference>
<dbReference type="SUPFAM" id="SSF46894">
    <property type="entry name" value="C-terminal effector domain of the bipartite response regulators"/>
    <property type="match status" value="1"/>
</dbReference>
<organism evidence="5 6">
    <name type="scientific">Tranquillimonas alkanivorans</name>
    <dbReference type="NCBI Taxonomy" id="441119"/>
    <lineage>
        <taxon>Bacteria</taxon>
        <taxon>Pseudomonadati</taxon>
        <taxon>Pseudomonadota</taxon>
        <taxon>Alphaproteobacteria</taxon>
        <taxon>Rhodobacterales</taxon>
        <taxon>Roseobacteraceae</taxon>
        <taxon>Tranquillimonas</taxon>
    </lineage>
</organism>
<evidence type="ECO:0000313" key="6">
    <source>
        <dbReference type="Proteomes" id="UP000199356"/>
    </source>
</evidence>
<keyword evidence="1" id="KW-0805">Transcription regulation</keyword>
<dbReference type="AlphaFoldDB" id="A0A1I5SX01"/>
<gene>
    <name evidence="5" type="ORF">SAMN04488047_11232</name>
</gene>
<dbReference type="Gene3D" id="3.30.450.80">
    <property type="entry name" value="Transcription factor LuxR-like, autoinducer-binding domain"/>
    <property type="match status" value="1"/>
</dbReference>
<dbReference type="SMART" id="SM00421">
    <property type="entry name" value="HTH_LUXR"/>
    <property type="match status" value="1"/>
</dbReference>
<dbReference type="OrthoDB" id="7826109at2"/>
<evidence type="ECO:0000256" key="1">
    <source>
        <dbReference type="ARBA" id="ARBA00023015"/>
    </source>
</evidence>
<protein>
    <submittedName>
        <fullName evidence="5">LuxR family transcriptional regulator</fullName>
    </submittedName>
</protein>
<dbReference type="EMBL" id="FOXA01000012">
    <property type="protein sequence ID" value="SFP75238.1"/>
    <property type="molecule type" value="Genomic_DNA"/>
</dbReference>
<dbReference type="PANTHER" id="PTHR44688:SF16">
    <property type="entry name" value="DNA-BINDING TRANSCRIPTIONAL ACTIVATOR DEVR_DOSR"/>
    <property type="match status" value="1"/>
</dbReference>
<dbReference type="RefSeq" id="WP_093423293.1">
    <property type="nucleotide sequence ID" value="NZ_FOXA01000012.1"/>
</dbReference>
<evidence type="ECO:0000256" key="3">
    <source>
        <dbReference type="ARBA" id="ARBA00023163"/>
    </source>
</evidence>
<evidence type="ECO:0000259" key="4">
    <source>
        <dbReference type="PROSITE" id="PS50043"/>
    </source>
</evidence>
<dbReference type="Pfam" id="PF08281">
    <property type="entry name" value="Sigma70_r4_2"/>
    <property type="match status" value="1"/>
</dbReference>
<dbReference type="GO" id="GO:0003677">
    <property type="term" value="F:DNA binding"/>
    <property type="evidence" value="ECO:0007669"/>
    <property type="project" value="UniProtKB-KW"/>
</dbReference>
<reference evidence="5 6" key="1">
    <citation type="submission" date="2016-10" db="EMBL/GenBank/DDBJ databases">
        <authorList>
            <person name="de Groot N.N."/>
        </authorList>
    </citation>
    <scope>NUCLEOTIDE SEQUENCE [LARGE SCALE GENOMIC DNA]</scope>
    <source>
        <strain evidence="5 6">DSM 19547</strain>
    </source>
</reference>
<dbReference type="InterPro" id="IPR000792">
    <property type="entry name" value="Tscrpt_reg_LuxR_C"/>
</dbReference>
<dbReference type="PROSITE" id="PS50043">
    <property type="entry name" value="HTH_LUXR_2"/>
    <property type="match status" value="1"/>
</dbReference>
<proteinExistence type="predicted"/>
<dbReference type="InterPro" id="IPR005143">
    <property type="entry name" value="TF_LuxR_autoind-bd_dom"/>
</dbReference>
<dbReference type="InterPro" id="IPR036388">
    <property type="entry name" value="WH-like_DNA-bd_sf"/>
</dbReference>
<keyword evidence="6" id="KW-1185">Reference proteome</keyword>
<dbReference type="SUPFAM" id="SSF75516">
    <property type="entry name" value="Pheromone-binding domain of LuxR-like quorum-sensing transcription factors"/>
    <property type="match status" value="1"/>
</dbReference>
<dbReference type="GO" id="GO:0006352">
    <property type="term" value="P:DNA-templated transcription initiation"/>
    <property type="evidence" value="ECO:0007669"/>
    <property type="project" value="InterPro"/>
</dbReference>
<sequence>MTAHTNHDEHRLGRWLNELRRLAPSGYALALHIRFASAQMMFVTYPQEWVEQYTESDYLLCDPTISWALGQQGMCRWSGLAYPDPHNVMGQAREYGLIYGFTVSHGPRSSRSVGSFGRADREFTDEEMARIAQIVAQLHDAATPPESLTPAQRNALKLVASGARYAEAAERLGISESAFKARLKAARERLLARTTAEAIQRAQEHKLL</sequence>
<dbReference type="PANTHER" id="PTHR44688">
    <property type="entry name" value="DNA-BINDING TRANSCRIPTIONAL ACTIVATOR DEVR_DOSR"/>
    <property type="match status" value="1"/>
</dbReference>
<dbReference type="STRING" id="441119.SAMN04488047_11232"/>
<dbReference type="InterPro" id="IPR013249">
    <property type="entry name" value="RNA_pol_sigma70_r4_t2"/>
</dbReference>